<name>A0A7V8FNQ3_9BURK</name>
<accession>A0A7V8FNQ3</accession>
<evidence type="ECO:0000313" key="2">
    <source>
        <dbReference type="EMBL" id="KAF1021099.1"/>
    </source>
</evidence>
<dbReference type="EMBL" id="WNDQ01000026">
    <property type="protein sequence ID" value="KAF1021099.1"/>
    <property type="molecule type" value="Genomic_DNA"/>
</dbReference>
<gene>
    <name evidence="2" type="ORF">GAK30_02123</name>
</gene>
<feature type="compositionally biased region" description="Gly residues" evidence="1">
    <location>
        <begin position="237"/>
        <end position="250"/>
    </location>
</feature>
<feature type="region of interest" description="Disordered" evidence="1">
    <location>
        <begin position="211"/>
        <end position="258"/>
    </location>
</feature>
<evidence type="ECO:0000256" key="1">
    <source>
        <dbReference type="SAM" id="MobiDB-lite"/>
    </source>
</evidence>
<evidence type="ECO:0000313" key="3">
    <source>
        <dbReference type="Proteomes" id="UP000461670"/>
    </source>
</evidence>
<organism evidence="2 3">
    <name type="scientific">Paracidovorax wautersii</name>
    <dbReference type="NCBI Taxonomy" id="1177982"/>
    <lineage>
        <taxon>Bacteria</taxon>
        <taxon>Pseudomonadati</taxon>
        <taxon>Pseudomonadota</taxon>
        <taxon>Betaproteobacteria</taxon>
        <taxon>Burkholderiales</taxon>
        <taxon>Comamonadaceae</taxon>
        <taxon>Paracidovorax</taxon>
    </lineage>
</organism>
<reference evidence="3" key="1">
    <citation type="journal article" date="2020" name="MBio">
        <title>Horizontal gene transfer to a defensive symbiont with a reduced genome amongst a multipartite beetle microbiome.</title>
        <authorList>
            <person name="Waterworth S.C."/>
            <person name="Florez L.V."/>
            <person name="Rees E.R."/>
            <person name="Hertweck C."/>
            <person name="Kaltenpoth M."/>
            <person name="Kwan J.C."/>
        </authorList>
    </citation>
    <scope>NUCLEOTIDE SEQUENCE [LARGE SCALE GENOMIC DNA]</scope>
</reference>
<dbReference type="Proteomes" id="UP000461670">
    <property type="component" value="Unassembled WGS sequence"/>
</dbReference>
<dbReference type="AlphaFoldDB" id="A0A7V8FNQ3"/>
<protein>
    <recommendedName>
        <fullName evidence="4">DUF2076 domain-containing protein</fullName>
    </recommendedName>
</protein>
<proteinExistence type="predicted"/>
<dbReference type="InterPro" id="IPR018648">
    <property type="entry name" value="DUF2076"/>
</dbReference>
<sequence length="258" mass="25996">MNAQERQLLEDFLHQLASVQGLDKDPEADALIRQQSARQPDALYLTIQRSLLQTQALDAAQARIQGLEQKVRELEAAVPVAPPPAPRSFLSGLAGGWGRAPEPASAAYPAGGGSMIGSQVGQRAGGFYGAPAAPAPAYQTAPAAAAPAAGGGMGGFLGTAAMTAAGVAGGMFLFNGIEHLMNGGSNAAGNLAGNGPATENITENVTENVTNNYYGNDATSNASGSQPDTTQVADSGDSGGGWFDDGGFFDGSGDDDIV</sequence>
<comment type="caution">
    <text evidence="2">The sequence shown here is derived from an EMBL/GenBank/DDBJ whole genome shotgun (WGS) entry which is preliminary data.</text>
</comment>
<evidence type="ECO:0008006" key="4">
    <source>
        <dbReference type="Google" id="ProtNLM"/>
    </source>
</evidence>
<dbReference type="Pfam" id="PF09849">
    <property type="entry name" value="DUF2076"/>
    <property type="match status" value="1"/>
</dbReference>
<feature type="compositionally biased region" description="Polar residues" evidence="1">
    <location>
        <begin position="213"/>
        <end position="233"/>
    </location>
</feature>